<feature type="signal peptide" evidence="5">
    <location>
        <begin position="1"/>
        <end position="24"/>
    </location>
</feature>
<dbReference type="Pfam" id="PF16234">
    <property type="entry name" value="DUF4892"/>
    <property type="match status" value="1"/>
</dbReference>
<evidence type="ECO:0000256" key="3">
    <source>
        <dbReference type="ARBA" id="ARBA00023237"/>
    </source>
</evidence>
<keyword evidence="3" id="KW-0998">Cell outer membrane</keyword>
<dbReference type="SUPFAM" id="SSF103088">
    <property type="entry name" value="OmpA-like"/>
    <property type="match status" value="1"/>
</dbReference>
<dbReference type="InterPro" id="IPR036737">
    <property type="entry name" value="OmpA-like_sf"/>
</dbReference>
<dbReference type="InterPro" id="IPR050330">
    <property type="entry name" value="Bact_OuterMem_StrucFunc"/>
</dbReference>
<keyword evidence="8" id="KW-1185">Reference proteome</keyword>
<comment type="caution">
    <text evidence="7">The sequence shown here is derived from an EMBL/GenBank/DDBJ whole genome shotgun (WGS) entry which is preliminary data.</text>
</comment>
<reference evidence="7 8" key="1">
    <citation type="submission" date="2021-03" db="EMBL/GenBank/DDBJ databases">
        <title>Genomic Encyclopedia of Type Strains, Phase IV (KMG-IV): sequencing the most valuable type-strain genomes for metagenomic binning, comparative biology and taxonomic classification.</title>
        <authorList>
            <person name="Goeker M."/>
        </authorList>
    </citation>
    <scope>NUCLEOTIDE SEQUENCE [LARGE SCALE GENOMIC DNA]</scope>
    <source>
        <strain evidence="7 8">DSM 21600</strain>
    </source>
</reference>
<evidence type="ECO:0000313" key="7">
    <source>
        <dbReference type="EMBL" id="MBP1852549.1"/>
    </source>
</evidence>
<dbReference type="PROSITE" id="PS51123">
    <property type="entry name" value="OMPA_2"/>
    <property type="match status" value="1"/>
</dbReference>
<comment type="subcellular location">
    <subcellularLocation>
        <location evidence="1">Cell outer membrane</location>
    </subcellularLocation>
</comment>
<dbReference type="Pfam" id="PF00691">
    <property type="entry name" value="OmpA"/>
    <property type="match status" value="1"/>
</dbReference>
<dbReference type="RefSeq" id="WP_209947457.1">
    <property type="nucleotide sequence ID" value="NZ_JAGGJU010000012.1"/>
</dbReference>
<organism evidence="7 8">
    <name type="scientific">Rhizobium halophytocola</name>
    <dbReference type="NCBI Taxonomy" id="735519"/>
    <lineage>
        <taxon>Bacteria</taxon>
        <taxon>Pseudomonadati</taxon>
        <taxon>Pseudomonadota</taxon>
        <taxon>Alphaproteobacteria</taxon>
        <taxon>Hyphomicrobiales</taxon>
        <taxon>Rhizobiaceae</taxon>
        <taxon>Rhizobium/Agrobacterium group</taxon>
        <taxon>Rhizobium</taxon>
    </lineage>
</organism>
<dbReference type="InterPro" id="IPR032608">
    <property type="entry name" value="DUF4892"/>
</dbReference>
<dbReference type="PANTHER" id="PTHR30329">
    <property type="entry name" value="STATOR ELEMENT OF FLAGELLAR MOTOR COMPLEX"/>
    <property type="match status" value="1"/>
</dbReference>
<dbReference type="Proteomes" id="UP000759443">
    <property type="component" value="Unassembled WGS sequence"/>
</dbReference>
<evidence type="ECO:0000256" key="5">
    <source>
        <dbReference type="SAM" id="SignalP"/>
    </source>
</evidence>
<feature type="domain" description="OmpA-like" evidence="6">
    <location>
        <begin position="213"/>
        <end position="327"/>
    </location>
</feature>
<dbReference type="PANTHER" id="PTHR30329:SF21">
    <property type="entry name" value="LIPOPROTEIN YIAD-RELATED"/>
    <property type="match status" value="1"/>
</dbReference>
<accession>A0ABS4E3N6</accession>
<protein>
    <submittedName>
        <fullName evidence="7">Outer membrane protein OmpA-like peptidoglycan-associated protein</fullName>
    </submittedName>
</protein>
<dbReference type="PRINTS" id="PR01021">
    <property type="entry name" value="OMPADOMAIN"/>
</dbReference>
<evidence type="ECO:0000259" key="6">
    <source>
        <dbReference type="PROSITE" id="PS51123"/>
    </source>
</evidence>
<evidence type="ECO:0000256" key="1">
    <source>
        <dbReference type="ARBA" id="ARBA00004442"/>
    </source>
</evidence>
<dbReference type="Gene3D" id="3.30.1330.60">
    <property type="entry name" value="OmpA-like domain"/>
    <property type="match status" value="1"/>
</dbReference>
<dbReference type="CDD" id="cd07185">
    <property type="entry name" value="OmpA_C-like"/>
    <property type="match status" value="1"/>
</dbReference>
<feature type="chain" id="PRO_5045842393" evidence="5">
    <location>
        <begin position="25"/>
        <end position="327"/>
    </location>
</feature>
<name>A0ABS4E3N6_9HYPH</name>
<gene>
    <name evidence="7" type="ORF">J2Z17_004007</name>
</gene>
<proteinExistence type="predicted"/>
<evidence type="ECO:0000256" key="4">
    <source>
        <dbReference type="PROSITE-ProRule" id="PRU00473"/>
    </source>
</evidence>
<evidence type="ECO:0000313" key="8">
    <source>
        <dbReference type="Proteomes" id="UP000759443"/>
    </source>
</evidence>
<dbReference type="InterPro" id="IPR006665">
    <property type="entry name" value="OmpA-like"/>
</dbReference>
<evidence type="ECO:0000256" key="2">
    <source>
        <dbReference type="ARBA" id="ARBA00023136"/>
    </source>
</evidence>
<keyword evidence="5" id="KW-0732">Signal</keyword>
<dbReference type="EMBL" id="JAGGJU010000012">
    <property type="protein sequence ID" value="MBP1852549.1"/>
    <property type="molecule type" value="Genomic_DNA"/>
</dbReference>
<dbReference type="InterPro" id="IPR006664">
    <property type="entry name" value="OMP_bac"/>
</dbReference>
<sequence>MRSCLTVGLVGLVLATLTIAPALATPVPTADVDGGHDSPIVSRFKGSVIIGYQNQDYAELTLPLGPYDEGGFQKSRKVEGRLSRIAYAVPAGKSALEVFRNYEQALQAAGFAVAYQCDRNSCGGFDFASQVVDPLLDEMSGERNVMIDTLMATNGNVSALTAHLDRPQGAVDLTVLVSQDGNRQAGVLLQIAEGKAMQGGQVAVDAKAMSEGLATAGHVALYGIRFANDSAELDRSSDETLQQMTALLQQQPDLKVYIVGHTDNTGVIDHNMSLSQQRADAVVDVLEKAGISAARLAAKGIGPYAPVASNDTDDGRARNRRVELVKQ</sequence>
<keyword evidence="2 4" id="KW-0472">Membrane</keyword>